<evidence type="ECO:0000256" key="1">
    <source>
        <dbReference type="SAM" id="MobiDB-lite"/>
    </source>
</evidence>
<dbReference type="AlphaFoldDB" id="A0AAE0BNX6"/>
<gene>
    <name evidence="3" type="ORF">CYMTET_50578</name>
</gene>
<feature type="transmembrane region" description="Helical" evidence="2">
    <location>
        <begin position="320"/>
        <end position="345"/>
    </location>
</feature>
<feature type="region of interest" description="Disordered" evidence="1">
    <location>
        <begin position="21"/>
        <end position="54"/>
    </location>
</feature>
<evidence type="ECO:0000313" key="4">
    <source>
        <dbReference type="Proteomes" id="UP001190700"/>
    </source>
</evidence>
<name>A0AAE0BNX6_9CHLO</name>
<evidence type="ECO:0000313" key="3">
    <source>
        <dbReference type="EMBL" id="KAK3239504.1"/>
    </source>
</evidence>
<keyword evidence="4" id="KW-1185">Reference proteome</keyword>
<dbReference type="Proteomes" id="UP001190700">
    <property type="component" value="Unassembled WGS sequence"/>
</dbReference>
<comment type="caution">
    <text evidence="3">The sequence shown here is derived from an EMBL/GenBank/DDBJ whole genome shotgun (WGS) entry which is preliminary data.</text>
</comment>
<keyword evidence="2" id="KW-0472">Membrane</keyword>
<protein>
    <submittedName>
        <fullName evidence="3">Uncharacterized protein</fullName>
    </submittedName>
</protein>
<keyword evidence="2" id="KW-0812">Transmembrane</keyword>
<dbReference type="EMBL" id="LGRX02033900">
    <property type="protein sequence ID" value="KAK3239504.1"/>
    <property type="molecule type" value="Genomic_DNA"/>
</dbReference>
<accession>A0AAE0BNX6</accession>
<reference evidence="3 4" key="1">
    <citation type="journal article" date="2015" name="Genome Biol. Evol.">
        <title>Comparative Genomics of a Bacterivorous Green Alga Reveals Evolutionary Causalities and Consequences of Phago-Mixotrophic Mode of Nutrition.</title>
        <authorList>
            <person name="Burns J.A."/>
            <person name="Paasch A."/>
            <person name="Narechania A."/>
            <person name="Kim E."/>
        </authorList>
    </citation>
    <scope>NUCLEOTIDE SEQUENCE [LARGE SCALE GENOMIC DNA]</scope>
    <source>
        <strain evidence="3 4">PLY_AMNH</strain>
    </source>
</reference>
<proteinExistence type="predicted"/>
<sequence>MQGHTCPKSFVRKPSGAVKITAKLGGPLVPTSHPKLSSRNTHRGSAKLPRHHTRHTCDNHTALKSSRRTAPGNPPFCVLNSDEINAAGNAQPGLPRGQIALNTQELISKTLPLVTERSVVSAGVKFSSALVILDGRDDYLEDMTHWASALPQRLPGLEVKLQNILQPEPGIIVVRWKAHWRMQLLRKLLRKQHANLHQSAGGSRNNQIEGPITAEASAEEKDTVRYYCVYGSSRLLLDDDGCLCQHLDTFDFEPEGEPQERAWALFDYCMALRPQRCSTALWTFRVLKLFILESLKDGAIGDEIGVMSEEEREDFSTQLILFNIALAASLAGFAAYIIICADLLIKSFF</sequence>
<feature type="compositionally biased region" description="Basic residues" evidence="1">
    <location>
        <begin position="40"/>
        <end position="54"/>
    </location>
</feature>
<keyword evidence="2" id="KW-1133">Transmembrane helix</keyword>
<evidence type="ECO:0000256" key="2">
    <source>
        <dbReference type="SAM" id="Phobius"/>
    </source>
</evidence>
<organism evidence="3 4">
    <name type="scientific">Cymbomonas tetramitiformis</name>
    <dbReference type="NCBI Taxonomy" id="36881"/>
    <lineage>
        <taxon>Eukaryota</taxon>
        <taxon>Viridiplantae</taxon>
        <taxon>Chlorophyta</taxon>
        <taxon>Pyramimonadophyceae</taxon>
        <taxon>Pyramimonadales</taxon>
        <taxon>Pyramimonadaceae</taxon>
        <taxon>Cymbomonas</taxon>
    </lineage>
</organism>